<evidence type="ECO:0000313" key="2">
    <source>
        <dbReference type="EMBL" id="KHJ67947.1"/>
    </source>
</evidence>
<dbReference type="SUPFAM" id="SSF160582">
    <property type="entry name" value="MbtH-like"/>
    <property type="match status" value="1"/>
</dbReference>
<dbReference type="InterPro" id="IPR005153">
    <property type="entry name" value="MbtH-like_dom"/>
</dbReference>
<dbReference type="InterPro" id="IPR038020">
    <property type="entry name" value="MbtH-like_sf"/>
</dbReference>
<name>A0A0B1R9R7_9GAMM</name>
<dbReference type="GO" id="GO:0005829">
    <property type="term" value="C:cytosol"/>
    <property type="evidence" value="ECO:0007669"/>
    <property type="project" value="TreeGrafter"/>
</dbReference>
<protein>
    <submittedName>
        <fullName evidence="2">Antibiotic synthesis protein MbtH</fullName>
    </submittedName>
</protein>
<proteinExistence type="predicted"/>
<evidence type="ECO:0000259" key="1">
    <source>
        <dbReference type="SMART" id="SM00923"/>
    </source>
</evidence>
<sequence length="73" mass="8292">MSEQQNPFDNDALDFLVLLNDRQQYSLWPAFAPVPAGWRCVTGPLARSAAIEYVETHWLDMRPTTQQTSSTAH</sequence>
<dbReference type="AlphaFoldDB" id="A0A0B1R9R7"/>
<dbReference type="EMBL" id="JTJJ01000039">
    <property type="protein sequence ID" value="KHJ67947.1"/>
    <property type="molecule type" value="Genomic_DNA"/>
</dbReference>
<dbReference type="Pfam" id="PF03621">
    <property type="entry name" value="MbtH"/>
    <property type="match status" value="1"/>
</dbReference>
<dbReference type="PANTHER" id="PTHR38444">
    <property type="entry name" value="ENTEROBACTIN BIOSYNTHESIS PROTEIN YBDZ"/>
    <property type="match status" value="1"/>
</dbReference>
<dbReference type="RefSeq" id="WP_039331138.1">
    <property type="nucleotide sequence ID" value="NZ_JTJJ01000039.1"/>
</dbReference>
<dbReference type="SMART" id="SM00923">
    <property type="entry name" value="MbtH"/>
    <property type="match status" value="1"/>
</dbReference>
<dbReference type="PANTHER" id="PTHR38444:SF1">
    <property type="entry name" value="ENTEROBACTIN BIOSYNTHESIS PROTEIN YBDZ"/>
    <property type="match status" value="1"/>
</dbReference>
<comment type="caution">
    <text evidence="2">The sequence shown here is derived from an EMBL/GenBank/DDBJ whole genome shotgun (WGS) entry which is preliminary data.</text>
</comment>
<dbReference type="Proteomes" id="UP000030853">
    <property type="component" value="Unassembled WGS sequence"/>
</dbReference>
<gene>
    <name evidence="2" type="ORF">QU24_11735</name>
</gene>
<feature type="domain" description="MbtH-like" evidence="1">
    <location>
        <begin position="6"/>
        <end position="56"/>
    </location>
</feature>
<dbReference type="Gene3D" id="3.90.820.10">
    <property type="entry name" value="Structural Genomics, Unknown Function 30-nov-00 1gh9 Mol_id"/>
    <property type="match status" value="1"/>
</dbReference>
<organism evidence="2 3">
    <name type="scientific">Pantoea rodasii</name>
    <dbReference type="NCBI Taxonomy" id="1076549"/>
    <lineage>
        <taxon>Bacteria</taxon>
        <taxon>Pseudomonadati</taxon>
        <taxon>Pseudomonadota</taxon>
        <taxon>Gammaproteobacteria</taxon>
        <taxon>Enterobacterales</taxon>
        <taxon>Erwiniaceae</taxon>
        <taxon>Pantoea</taxon>
    </lineage>
</organism>
<evidence type="ECO:0000313" key="3">
    <source>
        <dbReference type="Proteomes" id="UP000030853"/>
    </source>
</evidence>
<dbReference type="GO" id="GO:0019290">
    <property type="term" value="P:siderophore biosynthetic process"/>
    <property type="evidence" value="ECO:0007669"/>
    <property type="project" value="TreeGrafter"/>
</dbReference>
<reference evidence="2 3" key="1">
    <citation type="submission" date="2014-11" db="EMBL/GenBank/DDBJ databases">
        <title>Genome sequencing of Pantoea rodasii ND03.</title>
        <authorList>
            <person name="Muhamad Yunos N.Y."/>
            <person name="Chan K.-G."/>
        </authorList>
    </citation>
    <scope>NUCLEOTIDE SEQUENCE [LARGE SCALE GENOMIC DNA]</scope>
    <source>
        <strain evidence="2 3">ND03</strain>
    </source>
</reference>
<accession>A0A0B1R9R7</accession>
<dbReference type="InterPro" id="IPR037407">
    <property type="entry name" value="MLP_fam"/>
</dbReference>